<gene>
    <name evidence="1" type="ORF">HMPREF0650_2278</name>
</gene>
<dbReference type="Proteomes" id="UP000005283">
    <property type="component" value="Unassembled WGS sequence"/>
</dbReference>
<reference evidence="1 2" key="1">
    <citation type="submission" date="2009-12" db="EMBL/GenBank/DDBJ databases">
        <title>Genome Sequence of Prevotella buccalis ATCC 35310.</title>
        <authorList>
            <person name="Durkin A.S."/>
            <person name="Madupu R."/>
            <person name="Torralba M."/>
            <person name="Methe B."/>
            <person name="Sutton G."/>
            <person name="Strausberg R.L."/>
            <person name="Nelson K.E."/>
        </authorList>
    </citation>
    <scope>NUCLEOTIDE SEQUENCE [LARGE SCALE GENOMIC DNA]</scope>
    <source>
        <strain evidence="1 2">ATCC 35310</strain>
    </source>
</reference>
<dbReference type="AlphaFoldDB" id="D1W668"/>
<name>D1W668_9BACT</name>
<accession>D1W668</accession>
<keyword evidence="2" id="KW-1185">Reference proteome</keyword>
<evidence type="ECO:0000313" key="1">
    <source>
        <dbReference type="EMBL" id="EFA91958.1"/>
    </source>
</evidence>
<sequence>MKKNVYWMLILVCLFACSNRQTNKKMSSPKFYIEKIWAKDSPSYSKFEILQEIAEWRNGRRLLSGKQRYKEVTPTDLKYGDSLLVDFLSDKYLIDKVVNNNDILELYFRQYFCYESNKDTMLLVNLYAYKTKKYDVHTTAVFASNPRKTVINPLKGNNKFYMLVLINLSHKAVDFYTHVE</sequence>
<protein>
    <submittedName>
        <fullName evidence="1">Uncharacterized protein</fullName>
    </submittedName>
</protein>
<dbReference type="RefSeq" id="WP_004349431.1">
    <property type="nucleotide sequence ID" value="NZ_ADEG01000059.1"/>
</dbReference>
<dbReference type="EMBL" id="ADEG01000059">
    <property type="protein sequence ID" value="EFA91958.1"/>
    <property type="molecule type" value="Genomic_DNA"/>
</dbReference>
<proteinExistence type="predicted"/>
<comment type="caution">
    <text evidence="1">The sequence shown here is derived from an EMBL/GenBank/DDBJ whole genome shotgun (WGS) entry which is preliminary data.</text>
</comment>
<organism evidence="1 2">
    <name type="scientific">Hoylesella buccalis ATCC 35310</name>
    <dbReference type="NCBI Taxonomy" id="679190"/>
    <lineage>
        <taxon>Bacteria</taxon>
        <taxon>Pseudomonadati</taxon>
        <taxon>Bacteroidota</taxon>
        <taxon>Bacteroidia</taxon>
        <taxon>Bacteroidales</taxon>
        <taxon>Prevotellaceae</taxon>
        <taxon>Hoylesella</taxon>
    </lineage>
</organism>
<dbReference type="STRING" id="679190.HMPREF0650_2278"/>
<evidence type="ECO:0000313" key="2">
    <source>
        <dbReference type="Proteomes" id="UP000005283"/>
    </source>
</evidence>